<dbReference type="PANTHER" id="PTHR30203:SF24">
    <property type="entry name" value="BLR4935 PROTEIN"/>
    <property type="match status" value="1"/>
</dbReference>
<protein>
    <submittedName>
        <fullName evidence="3">Outer membrane efflux protein</fullName>
    </submittedName>
</protein>
<feature type="signal peptide" evidence="2">
    <location>
        <begin position="1"/>
        <end position="25"/>
    </location>
</feature>
<name>A0A0H2M5K2_VARPD</name>
<gene>
    <name evidence="3" type="ORF">VPARA_14860</name>
</gene>
<dbReference type="PATRIC" id="fig|34073.19.peg.1514"/>
<sequence>MKPVPWFVSCAIAGSVLVGAAPAFAQPPHPSPVAPAGTTLRQAFEAAWQRAVQSRESEAQTERARAEQTAAGSLWAAPPAVELNHLSDRVHSNAGRKETEIGIVWPLWLPGQRGARGVAADAEMKLAHAQTQAARLRVAGLVREAFWKLSAAQAEAASTAAQTRYLQGIASDVQRRVQAGDMARADALSARAELLEAGSIQGEADQRRLAALAQWRTLTGMESMPQLLAPSRAGLADPALPADEHPELRVAEQAVERALKRLDAVNLSRRDPPELSVKYREESPGYGEAPQRGIGIGLRIPFGTDGRNAPLQAAALGELDVAQATQQRLRERHEADLALARGALQSAVRQLDDTRDRAGLLRERAELIGASFRAGETSLSDLLRAANAAAQSDAALARQQAALGLAQAQLQQALGILP</sequence>
<dbReference type="InterPro" id="IPR003423">
    <property type="entry name" value="OMP_efflux"/>
</dbReference>
<dbReference type="PANTHER" id="PTHR30203">
    <property type="entry name" value="OUTER MEMBRANE CATION EFFLUX PROTEIN"/>
    <property type="match status" value="1"/>
</dbReference>
<evidence type="ECO:0000313" key="3">
    <source>
        <dbReference type="EMBL" id="KLN57406.1"/>
    </source>
</evidence>
<dbReference type="AlphaFoldDB" id="A0A0H2M5K2"/>
<accession>A0A0H2M5K2</accession>
<evidence type="ECO:0000256" key="2">
    <source>
        <dbReference type="SAM" id="SignalP"/>
    </source>
</evidence>
<dbReference type="GO" id="GO:0015562">
    <property type="term" value="F:efflux transmembrane transporter activity"/>
    <property type="evidence" value="ECO:0007669"/>
    <property type="project" value="InterPro"/>
</dbReference>
<dbReference type="SUPFAM" id="SSF56954">
    <property type="entry name" value="Outer membrane efflux proteins (OEP)"/>
    <property type="match status" value="1"/>
</dbReference>
<dbReference type="EMBL" id="JZWI01000007">
    <property type="protein sequence ID" value="KLN57406.1"/>
    <property type="molecule type" value="Genomic_DNA"/>
</dbReference>
<comment type="similarity">
    <text evidence="1">Belongs to the outer membrane factor (OMF) (TC 1.B.17) family.</text>
</comment>
<evidence type="ECO:0000256" key="1">
    <source>
        <dbReference type="ARBA" id="ARBA00007613"/>
    </source>
</evidence>
<organism evidence="3 4">
    <name type="scientific">Variovorax paradoxus</name>
    <dbReference type="NCBI Taxonomy" id="34073"/>
    <lineage>
        <taxon>Bacteria</taxon>
        <taxon>Pseudomonadati</taxon>
        <taxon>Pseudomonadota</taxon>
        <taxon>Betaproteobacteria</taxon>
        <taxon>Burkholderiales</taxon>
        <taxon>Comamonadaceae</taxon>
        <taxon>Variovorax</taxon>
    </lineage>
</organism>
<keyword evidence="4" id="KW-1185">Reference proteome</keyword>
<reference evidence="3 4" key="1">
    <citation type="submission" date="2015-03" db="EMBL/GenBank/DDBJ databases">
        <title>Genome sequence of Variovorax paradoxus TBEA6.</title>
        <authorList>
            <person name="Poehlein A."/>
            <person name="Schuldes J."/>
            <person name="Wuebbeler J.H."/>
            <person name="Hiessl S."/>
            <person name="Steinbuechel A."/>
            <person name="Daniel R."/>
        </authorList>
    </citation>
    <scope>NUCLEOTIDE SEQUENCE [LARGE SCALE GENOMIC DNA]</scope>
    <source>
        <strain evidence="3 4">TBEA6</strain>
    </source>
</reference>
<comment type="caution">
    <text evidence="3">The sequence shown here is derived from an EMBL/GenBank/DDBJ whole genome shotgun (WGS) entry which is preliminary data.</text>
</comment>
<dbReference type="RefSeq" id="WP_047783937.1">
    <property type="nucleotide sequence ID" value="NZ_JZWI01000007.1"/>
</dbReference>
<dbReference type="Proteomes" id="UP000035170">
    <property type="component" value="Unassembled WGS sequence"/>
</dbReference>
<dbReference type="Gene3D" id="1.20.1600.10">
    <property type="entry name" value="Outer membrane efflux proteins (OEP)"/>
    <property type="match status" value="1"/>
</dbReference>
<evidence type="ECO:0000313" key="4">
    <source>
        <dbReference type="Proteomes" id="UP000035170"/>
    </source>
</evidence>
<keyword evidence="2" id="KW-0732">Signal</keyword>
<feature type="chain" id="PRO_5002596623" evidence="2">
    <location>
        <begin position="26"/>
        <end position="418"/>
    </location>
</feature>
<proteinExistence type="inferred from homology"/>
<dbReference type="Pfam" id="PF02321">
    <property type="entry name" value="OEP"/>
    <property type="match status" value="1"/>
</dbReference>
<dbReference type="InterPro" id="IPR010131">
    <property type="entry name" value="MdtP/NodT-like"/>
</dbReference>